<keyword evidence="4" id="KW-1185">Reference proteome</keyword>
<protein>
    <recommendedName>
        <fullName evidence="2">Beta-lactamase-related domain-containing protein</fullName>
    </recommendedName>
</protein>
<accession>A0ABP9QMX2</accession>
<feature type="domain" description="Beta-lactamase-related" evidence="2">
    <location>
        <begin position="135"/>
        <end position="337"/>
    </location>
</feature>
<dbReference type="InterPro" id="IPR012338">
    <property type="entry name" value="Beta-lactam/transpept-like"/>
</dbReference>
<name>A0ABP9QMX2_9PSEU</name>
<dbReference type="Proteomes" id="UP001428817">
    <property type="component" value="Unassembled WGS sequence"/>
</dbReference>
<comment type="caution">
    <text evidence="3">The sequence shown here is derived from an EMBL/GenBank/DDBJ whole genome shotgun (WGS) entry which is preliminary data.</text>
</comment>
<evidence type="ECO:0000256" key="1">
    <source>
        <dbReference type="SAM" id="SignalP"/>
    </source>
</evidence>
<dbReference type="PANTHER" id="PTHR43283:SF7">
    <property type="entry name" value="BETA-LACTAMASE-RELATED DOMAIN-CONTAINING PROTEIN"/>
    <property type="match status" value="1"/>
</dbReference>
<gene>
    <name evidence="3" type="ORF">GCM10023321_53260</name>
</gene>
<proteinExistence type="predicted"/>
<dbReference type="InterPro" id="IPR050789">
    <property type="entry name" value="Diverse_Enzym_Activities"/>
</dbReference>
<dbReference type="SUPFAM" id="SSF56601">
    <property type="entry name" value="beta-lactamase/transpeptidase-like"/>
    <property type="match status" value="1"/>
</dbReference>
<dbReference type="PROSITE" id="PS51318">
    <property type="entry name" value="TAT"/>
    <property type="match status" value="1"/>
</dbReference>
<feature type="signal peptide" evidence="1">
    <location>
        <begin position="1"/>
        <end position="39"/>
    </location>
</feature>
<reference evidence="4" key="1">
    <citation type="journal article" date="2019" name="Int. J. Syst. Evol. Microbiol.">
        <title>The Global Catalogue of Microorganisms (GCM) 10K type strain sequencing project: providing services to taxonomists for standard genome sequencing and annotation.</title>
        <authorList>
            <consortium name="The Broad Institute Genomics Platform"/>
            <consortium name="The Broad Institute Genome Sequencing Center for Infectious Disease"/>
            <person name="Wu L."/>
            <person name="Ma J."/>
        </authorList>
    </citation>
    <scope>NUCLEOTIDE SEQUENCE [LARGE SCALE GENOMIC DNA]</scope>
    <source>
        <strain evidence="4">JCM 18303</strain>
    </source>
</reference>
<evidence type="ECO:0000313" key="4">
    <source>
        <dbReference type="Proteomes" id="UP001428817"/>
    </source>
</evidence>
<evidence type="ECO:0000313" key="3">
    <source>
        <dbReference type="EMBL" id="GAA5164587.1"/>
    </source>
</evidence>
<dbReference type="Gene3D" id="3.40.710.10">
    <property type="entry name" value="DD-peptidase/beta-lactamase superfamily"/>
    <property type="match status" value="1"/>
</dbReference>
<dbReference type="EMBL" id="BAABJP010000030">
    <property type="protein sequence ID" value="GAA5164587.1"/>
    <property type="molecule type" value="Genomic_DNA"/>
</dbReference>
<dbReference type="InterPro" id="IPR006311">
    <property type="entry name" value="TAT_signal"/>
</dbReference>
<feature type="chain" id="PRO_5047358788" description="Beta-lactamase-related domain-containing protein" evidence="1">
    <location>
        <begin position="40"/>
        <end position="493"/>
    </location>
</feature>
<dbReference type="Pfam" id="PF00144">
    <property type="entry name" value="Beta-lactamase"/>
    <property type="match status" value="1"/>
</dbReference>
<dbReference type="PANTHER" id="PTHR43283">
    <property type="entry name" value="BETA-LACTAMASE-RELATED"/>
    <property type="match status" value="1"/>
</dbReference>
<keyword evidence="1" id="KW-0732">Signal</keyword>
<dbReference type="InterPro" id="IPR001466">
    <property type="entry name" value="Beta-lactam-related"/>
</dbReference>
<sequence length="493" mass="54789">MGQDVQRPNIRRRLLRRGLVVLASAALLLVGLPAVFASADPDDGDSPFFTGDTNGGVKTSRTDAGKFKHCADPAKGEDFQTATPDQVGLDPKALDQLAGFHLAKAQRTLYVFRFGCLVRTGPLNGVFENIPQHQWSLTKGYSTAVIGRAVTMGYFDVDDEFGKYFPGVGDERHQHVTAQQLMQHTSGVKMNWANEIPGPDIDRVAAWSSAPMEHQPGTYFSYSQNGPNTVNAMMEKAVQKHGYRDFQDFAQRELFDKIGIDRDDYLWMVDQAGRTEGFAGLHVKPKDMGRFATLLQNGGVYQGKRLIDEKFLKEAKTGTTANPGFGYQTWINNAPWYNTVALNGFKERIDQPLIASAPNDMTYGWGWRGRHWFNMPNLGMMIVTTSMDHDFEYDPKVAGSEVAVQGEQMSGYHEFMRIAMRAVTDQKVPDPGPYKGREASLTAFNAGNWVNPTYTVQNRLTGGLLDPNKKGLVINAKNIARVMAHTGPFVLYN</sequence>
<evidence type="ECO:0000259" key="2">
    <source>
        <dbReference type="Pfam" id="PF00144"/>
    </source>
</evidence>
<organism evidence="3 4">
    <name type="scientific">Pseudonocardia eucalypti</name>
    <dbReference type="NCBI Taxonomy" id="648755"/>
    <lineage>
        <taxon>Bacteria</taxon>
        <taxon>Bacillati</taxon>
        <taxon>Actinomycetota</taxon>
        <taxon>Actinomycetes</taxon>
        <taxon>Pseudonocardiales</taxon>
        <taxon>Pseudonocardiaceae</taxon>
        <taxon>Pseudonocardia</taxon>
    </lineage>
</organism>